<name>A0A1Y1UZX3_9FUNG</name>
<keyword evidence="2" id="KW-0255">Endonuclease</keyword>
<sequence length="234" mass="26117">MEEDTLTIITYNIHHGAGVDQKLDLQRIADIIKREDPDIVAFQEVDCKASRSKGIDEPKVLGELTGYKSFFGKAINIKGGEYGNAIIAKDQEATLVKHISLPGNELRCMFAVQAKSPKGTPYVFACTHLALEEENCIKSTEIIGDWVKELKVPSILVGDMNCTTESPIYSSFTQTWDGTWGNKPLPTFPARKPRSAIDHCFTYPKQAWEVKEIKVIEEPVASDHRPLKVTLVLK</sequence>
<dbReference type="GO" id="GO:0004527">
    <property type="term" value="F:exonuclease activity"/>
    <property type="evidence" value="ECO:0007669"/>
    <property type="project" value="UniProtKB-KW"/>
</dbReference>
<keyword evidence="3" id="KW-1185">Reference proteome</keyword>
<dbReference type="Gene3D" id="3.60.10.10">
    <property type="entry name" value="Endonuclease/exonuclease/phosphatase"/>
    <property type="match status" value="1"/>
</dbReference>
<evidence type="ECO:0000259" key="1">
    <source>
        <dbReference type="Pfam" id="PF03372"/>
    </source>
</evidence>
<keyword evidence="2" id="KW-0540">Nuclease</keyword>
<dbReference type="SUPFAM" id="SSF56219">
    <property type="entry name" value="DNase I-like"/>
    <property type="match status" value="1"/>
</dbReference>
<keyword evidence="2" id="KW-0269">Exonuclease</keyword>
<dbReference type="GO" id="GO:0016020">
    <property type="term" value="C:membrane"/>
    <property type="evidence" value="ECO:0007669"/>
    <property type="project" value="GOC"/>
</dbReference>
<feature type="domain" description="Endonuclease/exonuclease/phosphatase" evidence="1">
    <location>
        <begin position="9"/>
        <end position="224"/>
    </location>
</feature>
<dbReference type="Pfam" id="PF03372">
    <property type="entry name" value="Exo_endo_phos"/>
    <property type="match status" value="1"/>
</dbReference>
<evidence type="ECO:0000313" key="2">
    <source>
        <dbReference type="EMBL" id="ORX43410.1"/>
    </source>
</evidence>
<comment type="caution">
    <text evidence="2">The sequence shown here is derived from an EMBL/GenBank/DDBJ whole genome shotgun (WGS) entry which is preliminary data.</text>
</comment>
<dbReference type="OrthoDB" id="387657at2759"/>
<dbReference type="EMBL" id="MCFH01000053">
    <property type="protein sequence ID" value="ORX43410.1"/>
    <property type="molecule type" value="Genomic_DNA"/>
</dbReference>
<dbReference type="GO" id="GO:0006506">
    <property type="term" value="P:GPI anchor biosynthetic process"/>
    <property type="evidence" value="ECO:0007669"/>
    <property type="project" value="TreeGrafter"/>
</dbReference>
<dbReference type="InterPro" id="IPR036691">
    <property type="entry name" value="Endo/exonu/phosph_ase_sf"/>
</dbReference>
<dbReference type="AlphaFoldDB" id="A0A1Y1UZX3"/>
<accession>A0A1Y1UZX3</accession>
<dbReference type="InterPro" id="IPR005135">
    <property type="entry name" value="Endo/exonuclease/phosphatase"/>
</dbReference>
<dbReference type="InterPro" id="IPR051916">
    <property type="entry name" value="GPI-anchor_lipid_remodeler"/>
</dbReference>
<dbReference type="GO" id="GO:0004519">
    <property type="term" value="F:endonuclease activity"/>
    <property type="evidence" value="ECO:0007669"/>
    <property type="project" value="UniProtKB-KW"/>
</dbReference>
<dbReference type="Proteomes" id="UP000193719">
    <property type="component" value="Unassembled WGS sequence"/>
</dbReference>
<organism evidence="2 3">
    <name type="scientific">Piromyces finnis</name>
    <dbReference type="NCBI Taxonomy" id="1754191"/>
    <lineage>
        <taxon>Eukaryota</taxon>
        <taxon>Fungi</taxon>
        <taxon>Fungi incertae sedis</taxon>
        <taxon>Chytridiomycota</taxon>
        <taxon>Chytridiomycota incertae sedis</taxon>
        <taxon>Neocallimastigomycetes</taxon>
        <taxon>Neocallimastigales</taxon>
        <taxon>Neocallimastigaceae</taxon>
        <taxon>Piromyces</taxon>
    </lineage>
</organism>
<reference evidence="2 3" key="1">
    <citation type="submission" date="2016-08" db="EMBL/GenBank/DDBJ databases">
        <title>Genomes of anaerobic fungi encode conserved fungal cellulosomes for biomass hydrolysis.</title>
        <authorList>
            <consortium name="DOE Joint Genome Institute"/>
            <person name="Haitjema C.H."/>
            <person name="Gilmore S.P."/>
            <person name="Henske J.K."/>
            <person name="Solomon K.V."/>
            <person name="De Groot R."/>
            <person name="Kuo A."/>
            <person name="Mondo S.J."/>
            <person name="Salamov A.A."/>
            <person name="Labutti K."/>
            <person name="Zhao Z."/>
            <person name="Chiniquy J."/>
            <person name="Barry K."/>
            <person name="Brewer H.M."/>
            <person name="Purvine S.O."/>
            <person name="Wright A.T."/>
            <person name="Boxma B."/>
            <person name="Van Alen T."/>
            <person name="Hackstein J.H."/>
            <person name="Baker S.E."/>
            <person name="Grigoriev I.V."/>
            <person name="O'Malley M.A."/>
        </authorList>
    </citation>
    <scope>NUCLEOTIDE SEQUENCE [LARGE SCALE GENOMIC DNA]</scope>
    <source>
        <strain evidence="3">finn</strain>
    </source>
</reference>
<dbReference type="PANTHER" id="PTHR14859">
    <property type="entry name" value="CALCOFLUOR WHITE HYPERSENSITIVE PROTEIN PRECURSOR"/>
    <property type="match status" value="1"/>
</dbReference>
<reference evidence="2 3" key="2">
    <citation type="submission" date="2016-08" db="EMBL/GenBank/DDBJ databases">
        <title>Pervasive Adenine N6-methylation of Active Genes in Fungi.</title>
        <authorList>
            <consortium name="DOE Joint Genome Institute"/>
            <person name="Mondo S.J."/>
            <person name="Dannebaum R.O."/>
            <person name="Kuo R.C."/>
            <person name="Labutti K."/>
            <person name="Haridas S."/>
            <person name="Kuo A."/>
            <person name="Salamov A."/>
            <person name="Ahrendt S.R."/>
            <person name="Lipzen A."/>
            <person name="Sullivan W."/>
            <person name="Andreopoulos W.B."/>
            <person name="Clum A."/>
            <person name="Lindquist E."/>
            <person name="Daum C."/>
            <person name="Ramamoorthy G.K."/>
            <person name="Gryganskyi A."/>
            <person name="Culley D."/>
            <person name="Magnuson J.K."/>
            <person name="James T.Y."/>
            <person name="O'Malley M.A."/>
            <person name="Stajich J.E."/>
            <person name="Spatafora J.W."/>
            <person name="Visel A."/>
            <person name="Grigoriev I.V."/>
        </authorList>
    </citation>
    <scope>NUCLEOTIDE SEQUENCE [LARGE SCALE GENOMIC DNA]</scope>
    <source>
        <strain evidence="3">finn</strain>
    </source>
</reference>
<proteinExistence type="predicted"/>
<dbReference type="PANTHER" id="PTHR14859:SF15">
    <property type="entry name" value="ENDONUCLEASE_EXONUCLEASE_PHOSPHATASE DOMAIN-CONTAINING PROTEIN"/>
    <property type="match status" value="1"/>
</dbReference>
<gene>
    <name evidence="2" type="ORF">BCR36DRAFT_406771</name>
</gene>
<keyword evidence="2" id="KW-0378">Hydrolase</keyword>
<evidence type="ECO:0000313" key="3">
    <source>
        <dbReference type="Proteomes" id="UP000193719"/>
    </source>
</evidence>
<protein>
    <submittedName>
        <fullName evidence="2">Endonuclease/exonuclease/phosphatase</fullName>
    </submittedName>
</protein>